<evidence type="ECO:0000313" key="8">
    <source>
        <dbReference type="Proteomes" id="UP001596298"/>
    </source>
</evidence>
<dbReference type="Pfam" id="PF13473">
    <property type="entry name" value="Cupredoxin_1"/>
    <property type="match status" value="1"/>
</dbReference>
<keyword evidence="3 4" id="KW-0732">Signal</keyword>
<evidence type="ECO:0000256" key="2">
    <source>
        <dbReference type="ARBA" id="ARBA00005989"/>
    </source>
</evidence>
<dbReference type="InterPro" id="IPR053377">
    <property type="entry name" value="Iron_uptake_EfeM/EfeO"/>
</dbReference>
<dbReference type="RefSeq" id="WP_382404099.1">
    <property type="nucleotide sequence ID" value="NZ_JBHSWH010000001.1"/>
</dbReference>
<comment type="caution">
    <text evidence="7">The sequence shown here is derived from an EMBL/GenBank/DDBJ whole genome shotgun (WGS) entry which is preliminary data.</text>
</comment>
<dbReference type="NCBIfam" id="NF041757">
    <property type="entry name" value="EfeO"/>
    <property type="match status" value="1"/>
</dbReference>
<evidence type="ECO:0000259" key="6">
    <source>
        <dbReference type="Pfam" id="PF13473"/>
    </source>
</evidence>
<dbReference type="CDD" id="cd14656">
    <property type="entry name" value="Imelysin-like_EfeO"/>
    <property type="match status" value="1"/>
</dbReference>
<evidence type="ECO:0000259" key="5">
    <source>
        <dbReference type="Pfam" id="PF09375"/>
    </source>
</evidence>
<evidence type="ECO:0000256" key="1">
    <source>
        <dbReference type="ARBA" id="ARBA00004418"/>
    </source>
</evidence>
<keyword evidence="8" id="KW-1185">Reference proteome</keyword>
<dbReference type="EMBL" id="JBHSWH010000001">
    <property type="protein sequence ID" value="MFC6707428.1"/>
    <property type="molecule type" value="Genomic_DNA"/>
</dbReference>
<dbReference type="Gene3D" id="1.20.1420.20">
    <property type="entry name" value="M75 peptidase, HXXE motif"/>
    <property type="match status" value="1"/>
</dbReference>
<dbReference type="PANTHER" id="PTHR39192:SF1">
    <property type="entry name" value="IRON UPTAKE SYSTEM COMPONENT EFEO"/>
    <property type="match status" value="1"/>
</dbReference>
<name>A0ABW2AKG2_9MICO</name>
<comment type="subcellular location">
    <subcellularLocation>
        <location evidence="1">Periplasm</location>
    </subcellularLocation>
</comment>
<proteinExistence type="inferred from homology"/>
<gene>
    <name evidence="7" type="primary">efeO</name>
    <name evidence="7" type="ORF">ACFQDH_19805</name>
</gene>
<protein>
    <submittedName>
        <fullName evidence="7">Iron uptake system protein EfeO</fullName>
    </submittedName>
</protein>
<dbReference type="InterPro" id="IPR050894">
    <property type="entry name" value="EfeM/EfeO_iron_uptake"/>
</dbReference>
<feature type="chain" id="PRO_5045299522" evidence="4">
    <location>
        <begin position="24"/>
        <end position="423"/>
    </location>
</feature>
<organism evidence="7 8">
    <name type="scientific">Flexivirga alba</name>
    <dbReference type="NCBI Taxonomy" id="702742"/>
    <lineage>
        <taxon>Bacteria</taxon>
        <taxon>Bacillati</taxon>
        <taxon>Actinomycetota</taxon>
        <taxon>Actinomycetes</taxon>
        <taxon>Micrococcales</taxon>
        <taxon>Dermacoccaceae</taxon>
        <taxon>Flexivirga</taxon>
    </lineage>
</organism>
<feature type="domain" description="EfeO-type cupredoxin-like" evidence="6">
    <location>
        <begin position="59"/>
        <end position="139"/>
    </location>
</feature>
<feature type="domain" description="Imelysin-like" evidence="5">
    <location>
        <begin position="170"/>
        <end position="414"/>
    </location>
</feature>
<comment type="similarity">
    <text evidence="2">Belongs to the EfeM/EfeO family.</text>
</comment>
<dbReference type="InterPro" id="IPR018976">
    <property type="entry name" value="Imelysin-like"/>
</dbReference>
<dbReference type="Proteomes" id="UP001596298">
    <property type="component" value="Unassembled WGS sequence"/>
</dbReference>
<dbReference type="InterPro" id="IPR038352">
    <property type="entry name" value="Imelysin_sf"/>
</dbReference>
<sequence>MPNRHSRSTIRHVAGSSAAIALALTLAACGSSSSGGGAKDSSAGASGGSAKAAAAPVSDGAAQVKVDLTSAGGCEIDHASAPAGPVTFTVTNKDATAITEIELQSDQRILGEKENLAPGLAPVKFTTTLSGGTYQLYCPGADKENVPFTVTGKAAAAASGSAATVLADGTKGYATFVNQNATDMVTAVKALQTAVDKGDVAGAKKAYAGARPFYEKIESDVGGFVLPGFKPGDNAGNLDYLIDMRESNLDPKVGWHGFHAIERDLWKSGKITPQTKKYVKELHTNVSKLAGLVKGITYKPEDLANGAASLLEEVQTNKIKGEEEKYSHTDLFDFASNVEGAQQAFAFLKPGLQKIDPALTANVSKQFTIVTDSLTPYRDGNALGGFKAWTPQLRKTNAASLSKKVQALQDPLSRIAQKVATAG</sequence>
<dbReference type="PANTHER" id="PTHR39192">
    <property type="entry name" value="IRON UPTAKE SYSTEM COMPONENT EFEO"/>
    <property type="match status" value="1"/>
</dbReference>
<dbReference type="Pfam" id="PF09375">
    <property type="entry name" value="Peptidase_M75"/>
    <property type="match status" value="1"/>
</dbReference>
<evidence type="ECO:0000256" key="4">
    <source>
        <dbReference type="SAM" id="SignalP"/>
    </source>
</evidence>
<dbReference type="InterPro" id="IPR028096">
    <property type="entry name" value="EfeO_Cupredoxin"/>
</dbReference>
<evidence type="ECO:0000256" key="3">
    <source>
        <dbReference type="ARBA" id="ARBA00022729"/>
    </source>
</evidence>
<dbReference type="PROSITE" id="PS51257">
    <property type="entry name" value="PROKAR_LIPOPROTEIN"/>
    <property type="match status" value="1"/>
</dbReference>
<accession>A0ABW2AKG2</accession>
<evidence type="ECO:0000313" key="7">
    <source>
        <dbReference type="EMBL" id="MFC6707428.1"/>
    </source>
</evidence>
<dbReference type="InterPro" id="IPR034981">
    <property type="entry name" value="Imelysin-like_EfeO/Algp7"/>
</dbReference>
<reference evidence="8" key="1">
    <citation type="journal article" date="2019" name="Int. J. Syst. Evol. Microbiol.">
        <title>The Global Catalogue of Microorganisms (GCM) 10K type strain sequencing project: providing services to taxonomists for standard genome sequencing and annotation.</title>
        <authorList>
            <consortium name="The Broad Institute Genomics Platform"/>
            <consortium name="The Broad Institute Genome Sequencing Center for Infectious Disease"/>
            <person name="Wu L."/>
            <person name="Ma J."/>
        </authorList>
    </citation>
    <scope>NUCLEOTIDE SEQUENCE [LARGE SCALE GENOMIC DNA]</scope>
    <source>
        <strain evidence="8">CCUG 58127</strain>
    </source>
</reference>
<feature type="signal peptide" evidence="4">
    <location>
        <begin position="1"/>
        <end position="23"/>
    </location>
</feature>